<sequence>MKIKKLLVPYLILLVSFGCTSSLVTVEGEDYQNFNLSDYQSYGFMEIENTAPDNPYFQKAIDLIKKDIESEMSTRGLSVSSNPDLLVNIGLLVEDKVQTRTTSLATDPFTYTGQRRYTWKSEEVPVNTYKEGSITMHLIDPTLNTAVWIGSIDRVVPKKDDKKAEAIQFAVSELFKEIDQN</sequence>
<feature type="chain" id="PRO_5012229955" description="DUF4136 domain-containing protein" evidence="1">
    <location>
        <begin position="22"/>
        <end position="181"/>
    </location>
</feature>
<evidence type="ECO:0000256" key="1">
    <source>
        <dbReference type="SAM" id="SignalP"/>
    </source>
</evidence>
<dbReference type="RefSeq" id="WP_074224754.1">
    <property type="nucleotide sequence ID" value="NZ_FSRC01000001.1"/>
</dbReference>
<reference evidence="4" key="1">
    <citation type="submission" date="2016-11" db="EMBL/GenBank/DDBJ databases">
        <authorList>
            <person name="Varghese N."/>
            <person name="Submissions S."/>
        </authorList>
    </citation>
    <scope>NUCLEOTIDE SEQUENCE [LARGE SCALE GENOMIC DNA]</scope>
    <source>
        <strain evidence="4">DSM 15292</strain>
    </source>
</reference>
<dbReference type="OrthoDB" id="118896at2"/>
<dbReference type="InterPro" id="IPR025411">
    <property type="entry name" value="DUF4136"/>
</dbReference>
<proteinExistence type="predicted"/>
<dbReference type="AlphaFoldDB" id="A0A1N6EFS5"/>
<evidence type="ECO:0000313" key="3">
    <source>
        <dbReference type="EMBL" id="SIN81791.1"/>
    </source>
</evidence>
<dbReference type="Proteomes" id="UP000185221">
    <property type="component" value="Unassembled WGS sequence"/>
</dbReference>
<name>A0A1N6EFS5_9BACT</name>
<keyword evidence="4" id="KW-1185">Reference proteome</keyword>
<gene>
    <name evidence="3" type="ORF">SAMN05444394_2093</name>
</gene>
<protein>
    <recommendedName>
        <fullName evidence="2">DUF4136 domain-containing protein</fullName>
    </recommendedName>
</protein>
<dbReference type="Pfam" id="PF13590">
    <property type="entry name" value="DUF4136"/>
    <property type="match status" value="1"/>
</dbReference>
<organism evidence="3 4">
    <name type="scientific">Algoriphagus halophilus</name>
    <dbReference type="NCBI Taxonomy" id="226505"/>
    <lineage>
        <taxon>Bacteria</taxon>
        <taxon>Pseudomonadati</taxon>
        <taxon>Bacteroidota</taxon>
        <taxon>Cytophagia</taxon>
        <taxon>Cytophagales</taxon>
        <taxon>Cyclobacteriaceae</taxon>
        <taxon>Algoriphagus</taxon>
    </lineage>
</organism>
<dbReference type="EMBL" id="FSRC01000001">
    <property type="protein sequence ID" value="SIN81791.1"/>
    <property type="molecule type" value="Genomic_DNA"/>
</dbReference>
<evidence type="ECO:0000313" key="4">
    <source>
        <dbReference type="Proteomes" id="UP000185221"/>
    </source>
</evidence>
<keyword evidence="1" id="KW-0732">Signal</keyword>
<dbReference type="Gene3D" id="3.30.160.670">
    <property type="match status" value="1"/>
</dbReference>
<feature type="domain" description="DUF4136" evidence="2">
    <location>
        <begin position="30"/>
        <end position="176"/>
    </location>
</feature>
<dbReference type="PROSITE" id="PS51257">
    <property type="entry name" value="PROKAR_LIPOPROTEIN"/>
    <property type="match status" value="1"/>
</dbReference>
<dbReference type="STRING" id="226505.SAMN05444394_2093"/>
<feature type="signal peptide" evidence="1">
    <location>
        <begin position="1"/>
        <end position="21"/>
    </location>
</feature>
<evidence type="ECO:0000259" key="2">
    <source>
        <dbReference type="Pfam" id="PF13590"/>
    </source>
</evidence>
<accession>A0A1N6EFS5</accession>